<sequence length="432" mass="44375">MPETLDHEAADTVPMRHRDLEQIALVALRAGRLLMECGVKAQVVREGVDRISRGLGATQVHVRVGFASLAITVGHGAQTITRMTVVGPHGVNLRLNHALRRLCARAGRGDLTVDAIGADLDRLERETPRHPWPLVCLAVGVACAAFGRLLGVDWIAVAPVLAAGALGQAVRHHLARRGLNAFVTTAVVAFVASALAATAARALGSGMTETAMIAAVLMLVPGVHALNAQTDIMEGQPTLGSARAVSVLMTLVFLTVGVWTAQATLGLLEPGPVAVPPRVLWHQALFGAVASAGFGVLFNFGWGAVAWAAAAGAIALSVRTLGLEAGWSLEAASFVAAAAVAVSVQALDTVPVGVRRAGAALAVAGCIPMIPGSLAAQGIMSLLELTAPDVAGADALLLSAVNDALRVVFTIGAIGAGLTIVTALWRRPDFRP</sequence>
<evidence type="ECO:0000313" key="11">
    <source>
        <dbReference type="Proteomes" id="UP000555728"/>
    </source>
</evidence>
<feature type="transmembrane region" description="Helical" evidence="7">
    <location>
        <begin position="210"/>
        <end position="228"/>
    </location>
</feature>
<keyword evidence="4 7" id="KW-1133">Transmembrane helix</keyword>
<feature type="domain" description="Threonine/Serine exporter ThrE" evidence="9">
    <location>
        <begin position="283"/>
        <end position="423"/>
    </location>
</feature>
<evidence type="ECO:0000256" key="3">
    <source>
        <dbReference type="ARBA" id="ARBA00022692"/>
    </source>
</evidence>
<dbReference type="GO" id="GO:0005886">
    <property type="term" value="C:plasma membrane"/>
    <property type="evidence" value="ECO:0007669"/>
    <property type="project" value="UniProtKB-SubCell"/>
</dbReference>
<keyword evidence="2" id="KW-1003">Cell membrane</keyword>
<keyword evidence="5 7" id="KW-0472">Membrane</keyword>
<evidence type="ECO:0000259" key="9">
    <source>
        <dbReference type="Pfam" id="PF12821"/>
    </source>
</evidence>
<feature type="transmembrane region" description="Helical" evidence="7">
    <location>
        <begin position="304"/>
        <end position="321"/>
    </location>
</feature>
<gene>
    <name evidence="10" type="ORF">GGD88_000976</name>
</gene>
<feature type="transmembrane region" description="Helical" evidence="7">
    <location>
        <begin position="404"/>
        <end position="425"/>
    </location>
</feature>
<name>A0A7W6RXW8_9PROT</name>
<protein>
    <submittedName>
        <fullName evidence="10">Uncharacterized membrane protein YjjP (DUF1212 family)</fullName>
    </submittedName>
</protein>
<dbReference type="EMBL" id="JACIGI010000005">
    <property type="protein sequence ID" value="MBB4285259.1"/>
    <property type="molecule type" value="Genomic_DNA"/>
</dbReference>
<feature type="transmembrane region" description="Helical" evidence="7">
    <location>
        <begin position="359"/>
        <end position="380"/>
    </location>
</feature>
<evidence type="ECO:0000256" key="6">
    <source>
        <dbReference type="ARBA" id="ARBA00034125"/>
    </source>
</evidence>
<feature type="domain" description="Threonine/serine exporter-like N-terminal" evidence="8">
    <location>
        <begin position="26"/>
        <end position="261"/>
    </location>
</feature>
<evidence type="ECO:0000259" key="8">
    <source>
        <dbReference type="Pfam" id="PF06738"/>
    </source>
</evidence>
<accession>A0A7W6RXW8</accession>
<dbReference type="Pfam" id="PF06738">
    <property type="entry name" value="ThrE"/>
    <property type="match status" value="1"/>
</dbReference>
<evidence type="ECO:0000256" key="4">
    <source>
        <dbReference type="ARBA" id="ARBA00022989"/>
    </source>
</evidence>
<dbReference type="Pfam" id="PF12821">
    <property type="entry name" value="ThrE_2"/>
    <property type="match status" value="1"/>
</dbReference>
<dbReference type="InterPro" id="IPR010619">
    <property type="entry name" value="ThrE-like_N"/>
</dbReference>
<proteinExistence type="inferred from homology"/>
<comment type="similarity">
    <text evidence="6">Belongs to the ThrE exporter (TC 2.A.79) family.</text>
</comment>
<feature type="transmembrane region" description="Helical" evidence="7">
    <location>
        <begin position="181"/>
        <end position="204"/>
    </location>
</feature>
<evidence type="ECO:0000256" key="7">
    <source>
        <dbReference type="SAM" id="Phobius"/>
    </source>
</evidence>
<dbReference type="GO" id="GO:0022857">
    <property type="term" value="F:transmembrane transporter activity"/>
    <property type="evidence" value="ECO:0007669"/>
    <property type="project" value="InterPro"/>
</dbReference>
<dbReference type="GO" id="GO:0015744">
    <property type="term" value="P:succinate transport"/>
    <property type="evidence" value="ECO:0007669"/>
    <property type="project" value="TreeGrafter"/>
</dbReference>
<evidence type="ECO:0000256" key="2">
    <source>
        <dbReference type="ARBA" id="ARBA00022475"/>
    </source>
</evidence>
<dbReference type="PANTHER" id="PTHR34390">
    <property type="entry name" value="UPF0442 PROTEIN YJJB-RELATED"/>
    <property type="match status" value="1"/>
</dbReference>
<dbReference type="InterPro" id="IPR024528">
    <property type="entry name" value="ThrE_2"/>
</dbReference>
<feature type="transmembrane region" description="Helical" evidence="7">
    <location>
        <begin position="240"/>
        <end position="259"/>
    </location>
</feature>
<dbReference type="Proteomes" id="UP000555728">
    <property type="component" value="Unassembled WGS sequence"/>
</dbReference>
<dbReference type="InterPro" id="IPR050539">
    <property type="entry name" value="ThrE_Dicarb/AminoAcid_Exp"/>
</dbReference>
<feature type="transmembrane region" description="Helical" evidence="7">
    <location>
        <begin position="327"/>
        <end position="347"/>
    </location>
</feature>
<dbReference type="RefSeq" id="WP_184432272.1">
    <property type="nucleotide sequence ID" value="NZ_JACIGI010000005.1"/>
</dbReference>
<organism evidence="10 11">
    <name type="scientific">Roseospira goensis</name>
    <dbReference type="NCBI Taxonomy" id="391922"/>
    <lineage>
        <taxon>Bacteria</taxon>
        <taxon>Pseudomonadati</taxon>
        <taxon>Pseudomonadota</taxon>
        <taxon>Alphaproteobacteria</taxon>
        <taxon>Rhodospirillales</taxon>
        <taxon>Rhodospirillaceae</taxon>
        <taxon>Roseospira</taxon>
    </lineage>
</organism>
<dbReference type="AlphaFoldDB" id="A0A7W6RXW8"/>
<keyword evidence="3 7" id="KW-0812">Transmembrane</keyword>
<dbReference type="PANTHER" id="PTHR34390:SF2">
    <property type="entry name" value="SUCCINATE TRANSPORTER SUBUNIT YJJP-RELATED"/>
    <property type="match status" value="1"/>
</dbReference>
<feature type="transmembrane region" description="Helical" evidence="7">
    <location>
        <begin position="279"/>
        <end position="297"/>
    </location>
</feature>
<reference evidence="10 11" key="1">
    <citation type="submission" date="2020-08" db="EMBL/GenBank/DDBJ databases">
        <title>Genome sequencing of Purple Non-Sulfur Bacteria from various extreme environments.</title>
        <authorList>
            <person name="Mayer M."/>
        </authorList>
    </citation>
    <scope>NUCLEOTIDE SEQUENCE [LARGE SCALE GENOMIC DNA]</scope>
    <source>
        <strain evidence="10 11">JA135</strain>
    </source>
</reference>
<comment type="subcellular location">
    <subcellularLocation>
        <location evidence="1">Cell membrane</location>
        <topology evidence="1">Multi-pass membrane protein</topology>
    </subcellularLocation>
</comment>
<comment type="caution">
    <text evidence="10">The sequence shown here is derived from an EMBL/GenBank/DDBJ whole genome shotgun (WGS) entry which is preliminary data.</text>
</comment>
<evidence type="ECO:0000256" key="5">
    <source>
        <dbReference type="ARBA" id="ARBA00023136"/>
    </source>
</evidence>
<evidence type="ECO:0000313" key="10">
    <source>
        <dbReference type="EMBL" id="MBB4285259.1"/>
    </source>
</evidence>
<keyword evidence="11" id="KW-1185">Reference proteome</keyword>
<evidence type="ECO:0000256" key="1">
    <source>
        <dbReference type="ARBA" id="ARBA00004651"/>
    </source>
</evidence>